<proteinExistence type="predicted"/>
<keyword evidence="1" id="KW-1133">Transmembrane helix</keyword>
<gene>
    <name evidence="2" type="ORF">FHR99_003020</name>
</gene>
<keyword evidence="1" id="KW-0812">Transmembrane</keyword>
<sequence>MEINLGFLLALLLIVVPFWKICEKAGYSGWLSLLVMLPLINIGFLFFLAFADWPRDKESGQP</sequence>
<reference evidence="2 3" key="1">
    <citation type="submission" date="2020-08" db="EMBL/GenBank/DDBJ databases">
        <title>Genomic Encyclopedia of Type Strains, Phase III (KMG-III): the genomes of soil and plant-associated and newly described type strains.</title>
        <authorList>
            <person name="Whitman W."/>
        </authorList>
    </citation>
    <scope>NUCLEOTIDE SEQUENCE [LARGE SCALE GENOMIC DNA]</scope>
    <source>
        <strain evidence="2 3">CECT 8654</strain>
    </source>
</reference>
<dbReference type="AlphaFoldDB" id="A0A7W4W755"/>
<name>A0A7W4W755_9GAMM</name>
<dbReference type="RefSeq" id="WP_183411512.1">
    <property type="nucleotide sequence ID" value="NZ_JACHWY010000003.1"/>
</dbReference>
<comment type="caution">
    <text evidence="2">The sequence shown here is derived from an EMBL/GenBank/DDBJ whole genome shotgun (WGS) entry which is preliminary data.</text>
</comment>
<dbReference type="EMBL" id="JACHWY010000003">
    <property type="protein sequence ID" value="MBB3048746.1"/>
    <property type="molecule type" value="Genomic_DNA"/>
</dbReference>
<evidence type="ECO:0000256" key="1">
    <source>
        <dbReference type="SAM" id="Phobius"/>
    </source>
</evidence>
<organism evidence="2 3">
    <name type="scientific">Litorivivens lipolytica</name>
    <dbReference type="NCBI Taxonomy" id="1524264"/>
    <lineage>
        <taxon>Bacteria</taxon>
        <taxon>Pseudomonadati</taxon>
        <taxon>Pseudomonadota</taxon>
        <taxon>Gammaproteobacteria</taxon>
        <taxon>Litorivivens</taxon>
    </lineage>
</organism>
<dbReference type="Proteomes" id="UP000537130">
    <property type="component" value="Unassembled WGS sequence"/>
</dbReference>
<evidence type="ECO:0000313" key="2">
    <source>
        <dbReference type="EMBL" id="MBB3048746.1"/>
    </source>
</evidence>
<feature type="transmembrane region" description="Helical" evidence="1">
    <location>
        <begin position="30"/>
        <end position="51"/>
    </location>
</feature>
<protein>
    <submittedName>
        <fullName evidence="2">Heme/copper-type cytochrome/quinol oxidase subunit 4</fullName>
    </submittedName>
</protein>
<keyword evidence="3" id="KW-1185">Reference proteome</keyword>
<evidence type="ECO:0000313" key="3">
    <source>
        <dbReference type="Proteomes" id="UP000537130"/>
    </source>
</evidence>
<keyword evidence="1" id="KW-0472">Membrane</keyword>
<accession>A0A7W4W755</accession>